<dbReference type="GO" id="GO:0009423">
    <property type="term" value="P:chorismate biosynthetic process"/>
    <property type="evidence" value="ECO:0007669"/>
    <property type="project" value="UniProtKB-UniRule"/>
</dbReference>
<comment type="pathway">
    <text evidence="1">Metabolic intermediate biosynthesis; chorismate biosynthesis; chorismate from D-erythrose 4-phosphate and phosphoenolpyruvate: step 6/7.</text>
</comment>
<dbReference type="Proteomes" id="UP000011991">
    <property type="component" value="Unassembled WGS sequence"/>
</dbReference>
<dbReference type="OrthoDB" id="9809920at2"/>
<sequence length="415" mass="43215">MIDALRTIGLDIGVSDGGQTITVNNPATPTTSAAQHDPHSLFIANSGTTIRFLTAALSAAGGRYKLHGVPRMHERPIGDLVDAIAPIIDGKIEAESANGCPPVVIDSAGWQAGEIQVGGSVSSQYLSGLMMAAPIGSAPAHSGPAQSGPARTTRIAVTGELVSRPYVDMTAKVIESFGGKVTTVTSGLAADQSIAFDIASSGNTDGYGYRGLDYAIEPDASAASYFWAAAAISGGSVTVTGLTHAAMQGDVGFVDVLKRMGCKVDEDDNGITVTGRPLRGVDIDMNAISDTVQTLAVVALFADGPTRVRGVAHNRFKETDRIGDLACELKKLGATVTEHEDGLTITPPVDGTKGLTGAVLETYHDHRMAMSLSLAGLRIAGVKIKNPSCTAKTYPEYFADLEKLIGRSHHWSREA</sequence>
<keyword evidence="11" id="KW-1185">Reference proteome</keyword>
<evidence type="ECO:0000259" key="9">
    <source>
        <dbReference type="Pfam" id="PF00275"/>
    </source>
</evidence>
<keyword evidence="4" id="KW-0028">Amino-acid biosynthesis</keyword>
<comment type="caution">
    <text evidence="10">The sequence shown here is derived from an EMBL/GenBank/DDBJ whole genome shotgun (WGS) entry which is preliminary data.</text>
</comment>
<reference evidence="10 11" key="1">
    <citation type="journal article" date="2013" name="Mar. Genomics">
        <title>Expression of sulfatases in Rhodopirellula baltica and the diversity of sulfatases in the genus Rhodopirellula.</title>
        <authorList>
            <person name="Wegner C.E."/>
            <person name="Richter-Heitmann T."/>
            <person name="Klindworth A."/>
            <person name="Klockow C."/>
            <person name="Richter M."/>
            <person name="Achstetter T."/>
            <person name="Glockner F.O."/>
            <person name="Harder J."/>
        </authorList>
    </citation>
    <scope>NUCLEOTIDE SEQUENCE [LARGE SCALE GENOMIC DNA]</scope>
    <source>
        <strain evidence="10 11">SM1</strain>
    </source>
</reference>
<dbReference type="InterPro" id="IPR013792">
    <property type="entry name" value="RNA3'P_cycl/enolpyr_Trfase_a/b"/>
</dbReference>
<organism evidence="10 11">
    <name type="scientific">Rhodopirellula maiorica SM1</name>
    <dbReference type="NCBI Taxonomy" id="1265738"/>
    <lineage>
        <taxon>Bacteria</taxon>
        <taxon>Pseudomonadati</taxon>
        <taxon>Planctomycetota</taxon>
        <taxon>Planctomycetia</taxon>
        <taxon>Pirellulales</taxon>
        <taxon>Pirellulaceae</taxon>
        <taxon>Novipirellula</taxon>
    </lineage>
</organism>
<dbReference type="Gene3D" id="3.65.10.10">
    <property type="entry name" value="Enolpyruvate transferase domain"/>
    <property type="match status" value="2"/>
</dbReference>
<dbReference type="UniPathway" id="UPA00053">
    <property type="reaction ID" value="UER00089"/>
</dbReference>
<dbReference type="InterPro" id="IPR036968">
    <property type="entry name" value="Enolpyruvate_Tfrase_sf"/>
</dbReference>
<dbReference type="CDD" id="cd01556">
    <property type="entry name" value="EPSP_synthase"/>
    <property type="match status" value="1"/>
</dbReference>
<dbReference type="PROSITE" id="PS00104">
    <property type="entry name" value="EPSP_SYNTHASE_1"/>
    <property type="match status" value="1"/>
</dbReference>
<accession>M5RQT9</accession>
<dbReference type="NCBIfam" id="TIGR01356">
    <property type="entry name" value="aroA"/>
    <property type="match status" value="1"/>
</dbReference>
<evidence type="ECO:0000256" key="2">
    <source>
        <dbReference type="ARBA" id="ARBA00009948"/>
    </source>
</evidence>
<dbReference type="EMBL" id="ANOG01000208">
    <property type="protein sequence ID" value="EMI21665.1"/>
    <property type="molecule type" value="Genomic_DNA"/>
</dbReference>
<evidence type="ECO:0000256" key="7">
    <source>
        <dbReference type="ARBA" id="ARBA00044633"/>
    </source>
</evidence>
<evidence type="ECO:0000256" key="8">
    <source>
        <dbReference type="NCBIfam" id="TIGR01356"/>
    </source>
</evidence>
<dbReference type="InterPro" id="IPR006264">
    <property type="entry name" value="EPSP_synthase"/>
</dbReference>
<dbReference type="InterPro" id="IPR001986">
    <property type="entry name" value="Enolpyruvate_Tfrase_dom"/>
</dbReference>
<dbReference type="AlphaFoldDB" id="M5RQT9"/>
<dbReference type="PANTHER" id="PTHR21090">
    <property type="entry name" value="AROM/DEHYDROQUINATE SYNTHASE"/>
    <property type="match status" value="1"/>
</dbReference>
<dbReference type="GO" id="GO:0003866">
    <property type="term" value="F:3-phosphoshikimate 1-carboxyvinyltransferase activity"/>
    <property type="evidence" value="ECO:0007669"/>
    <property type="project" value="UniProtKB-UniRule"/>
</dbReference>
<keyword evidence="5" id="KW-0808">Transferase</keyword>
<dbReference type="GO" id="GO:0009073">
    <property type="term" value="P:aromatic amino acid family biosynthetic process"/>
    <property type="evidence" value="ECO:0007669"/>
    <property type="project" value="UniProtKB-KW"/>
</dbReference>
<dbReference type="PROSITE" id="PS00885">
    <property type="entry name" value="EPSP_SYNTHASE_2"/>
    <property type="match status" value="1"/>
</dbReference>
<feature type="domain" description="Enolpyruvate transferase" evidence="9">
    <location>
        <begin position="1"/>
        <end position="401"/>
    </location>
</feature>
<evidence type="ECO:0000256" key="1">
    <source>
        <dbReference type="ARBA" id="ARBA00004811"/>
    </source>
</evidence>
<dbReference type="InterPro" id="IPR023193">
    <property type="entry name" value="EPSP_synthase_CS"/>
</dbReference>
<comment type="similarity">
    <text evidence="2">Belongs to the EPSP synthase family.</text>
</comment>
<evidence type="ECO:0000313" key="10">
    <source>
        <dbReference type="EMBL" id="EMI21665.1"/>
    </source>
</evidence>
<evidence type="ECO:0000256" key="5">
    <source>
        <dbReference type="ARBA" id="ARBA00022679"/>
    </source>
</evidence>
<evidence type="ECO:0000256" key="4">
    <source>
        <dbReference type="ARBA" id="ARBA00022605"/>
    </source>
</evidence>
<evidence type="ECO:0000256" key="6">
    <source>
        <dbReference type="ARBA" id="ARBA00023141"/>
    </source>
</evidence>
<dbReference type="EC" id="2.5.1.19" evidence="3 8"/>
<proteinExistence type="inferred from homology"/>
<dbReference type="Pfam" id="PF00275">
    <property type="entry name" value="EPSP_synthase"/>
    <property type="match status" value="1"/>
</dbReference>
<gene>
    <name evidence="10" type="ORF">RMSM_01405</name>
</gene>
<dbReference type="PIRSF" id="PIRSF000505">
    <property type="entry name" value="EPSPS"/>
    <property type="match status" value="1"/>
</dbReference>
<dbReference type="GO" id="GO:0008652">
    <property type="term" value="P:amino acid biosynthetic process"/>
    <property type="evidence" value="ECO:0007669"/>
    <property type="project" value="UniProtKB-KW"/>
</dbReference>
<evidence type="ECO:0000256" key="3">
    <source>
        <dbReference type="ARBA" id="ARBA00012450"/>
    </source>
</evidence>
<dbReference type="PANTHER" id="PTHR21090:SF5">
    <property type="entry name" value="PENTAFUNCTIONAL AROM POLYPEPTIDE"/>
    <property type="match status" value="1"/>
</dbReference>
<name>M5RQT9_9BACT</name>
<evidence type="ECO:0000313" key="11">
    <source>
        <dbReference type="Proteomes" id="UP000011991"/>
    </source>
</evidence>
<dbReference type="RefSeq" id="WP_008693216.1">
    <property type="nucleotide sequence ID" value="NZ_ANOG01000208.1"/>
</dbReference>
<dbReference type="PATRIC" id="fig|1265738.3.peg.1396"/>
<dbReference type="SUPFAM" id="SSF55205">
    <property type="entry name" value="EPT/RTPC-like"/>
    <property type="match status" value="1"/>
</dbReference>
<protein>
    <recommendedName>
        <fullName evidence="3 8">3-phosphoshikimate 1-carboxyvinyltransferase</fullName>
        <ecNumber evidence="3 8">2.5.1.19</ecNumber>
    </recommendedName>
</protein>
<comment type="catalytic activity">
    <reaction evidence="7">
        <text>3-phosphoshikimate + phosphoenolpyruvate = 5-O-(1-carboxyvinyl)-3-phosphoshikimate + phosphate</text>
        <dbReference type="Rhea" id="RHEA:21256"/>
        <dbReference type="ChEBI" id="CHEBI:43474"/>
        <dbReference type="ChEBI" id="CHEBI:57701"/>
        <dbReference type="ChEBI" id="CHEBI:58702"/>
        <dbReference type="ChEBI" id="CHEBI:145989"/>
        <dbReference type="EC" id="2.5.1.19"/>
    </reaction>
    <physiologicalReaction direction="left-to-right" evidence="7">
        <dbReference type="Rhea" id="RHEA:21257"/>
    </physiologicalReaction>
</comment>
<keyword evidence="6" id="KW-0057">Aromatic amino acid biosynthesis</keyword>